<evidence type="ECO:0000313" key="1">
    <source>
        <dbReference type="EMBL" id="KAI3684448.1"/>
    </source>
</evidence>
<comment type="caution">
    <text evidence="1">The sequence shown here is derived from an EMBL/GenBank/DDBJ whole genome shotgun (WGS) entry which is preliminary data.</text>
</comment>
<dbReference type="EMBL" id="CM042058">
    <property type="protein sequence ID" value="KAI3684448.1"/>
    <property type="molecule type" value="Genomic_DNA"/>
</dbReference>
<keyword evidence="2" id="KW-1185">Reference proteome</keyword>
<sequence>MCCLDFWLEEFIGGYKYEKYPPIFFTHFSHGSNFVRQIVVHLNHINTQQKYKTPLSIKSHFFSLYFRPISRIFEP</sequence>
<dbReference type="Proteomes" id="UP001055879">
    <property type="component" value="Linkage Group LG12"/>
</dbReference>
<evidence type="ECO:0000313" key="2">
    <source>
        <dbReference type="Proteomes" id="UP001055879"/>
    </source>
</evidence>
<accession>A0ACB8YG89</accession>
<reference evidence="2" key="1">
    <citation type="journal article" date="2022" name="Mol. Ecol. Resour.">
        <title>The genomes of chicory, endive, great burdock and yacon provide insights into Asteraceae palaeo-polyploidization history and plant inulin production.</title>
        <authorList>
            <person name="Fan W."/>
            <person name="Wang S."/>
            <person name="Wang H."/>
            <person name="Wang A."/>
            <person name="Jiang F."/>
            <person name="Liu H."/>
            <person name="Zhao H."/>
            <person name="Xu D."/>
            <person name="Zhang Y."/>
        </authorList>
    </citation>
    <scope>NUCLEOTIDE SEQUENCE [LARGE SCALE GENOMIC DNA]</scope>
    <source>
        <strain evidence="2">cv. Niubang</strain>
    </source>
</reference>
<gene>
    <name evidence="1" type="ORF">L6452_33672</name>
</gene>
<proteinExistence type="predicted"/>
<protein>
    <submittedName>
        <fullName evidence="1">Uncharacterized protein</fullName>
    </submittedName>
</protein>
<organism evidence="1 2">
    <name type="scientific">Arctium lappa</name>
    <name type="common">Greater burdock</name>
    <name type="synonym">Lappa major</name>
    <dbReference type="NCBI Taxonomy" id="4217"/>
    <lineage>
        <taxon>Eukaryota</taxon>
        <taxon>Viridiplantae</taxon>
        <taxon>Streptophyta</taxon>
        <taxon>Embryophyta</taxon>
        <taxon>Tracheophyta</taxon>
        <taxon>Spermatophyta</taxon>
        <taxon>Magnoliopsida</taxon>
        <taxon>eudicotyledons</taxon>
        <taxon>Gunneridae</taxon>
        <taxon>Pentapetalae</taxon>
        <taxon>asterids</taxon>
        <taxon>campanulids</taxon>
        <taxon>Asterales</taxon>
        <taxon>Asteraceae</taxon>
        <taxon>Carduoideae</taxon>
        <taxon>Cardueae</taxon>
        <taxon>Arctiinae</taxon>
        <taxon>Arctium</taxon>
    </lineage>
</organism>
<name>A0ACB8YG89_ARCLA</name>
<reference evidence="1 2" key="2">
    <citation type="journal article" date="2022" name="Mol. Ecol. Resour.">
        <title>The genomes of chicory, endive, great burdock and yacon provide insights into Asteraceae paleo-polyploidization history and plant inulin production.</title>
        <authorList>
            <person name="Fan W."/>
            <person name="Wang S."/>
            <person name="Wang H."/>
            <person name="Wang A."/>
            <person name="Jiang F."/>
            <person name="Liu H."/>
            <person name="Zhao H."/>
            <person name="Xu D."/>
            <person name="Zhang Y."/>
        </authorList>
    </citation>
    <scope>NUCLEOTIDE SEQUENCE [LARGE SCALE GENOMIC DNA]</scope>
    <source>
        <strain evidence="2">cv. Niubang</strain>
    </source>
</reference>